<keyword evidence="2" id="KW-1133">Transmembrane helix</keyword>
<keyword evidence="2" id="KW-0812">Transmembrane</keyword>
<evidence type="ECO:0000313" key="4">
    <source>
        <dbReference type="Proteomes" id="UP000799428"/>
    </source>
</evidence>
<sequence length="89" mass="10113">MNEKHGAISETPLPHSVGGCVGGEKNNLPEHAIHLETSRWLHSIQLVHSGMAWRNGMQPKDGTQVMFMLMLMFMLYIRHQFITRNAPCD</sequence>
<keyword evidence="4" id="KW-1185">Reference proteome</keyword>
<reference evidence="3" key="1">
    <citation type="journal article" date="2020" name="Stud. Mycol.">
        <title>101 Dothideomycetes genomes: a test case for predicting lifestyles and emergence of pathogens.</title>
        <authorList>
            <person name="Haridas S."/>
            <person name="Albert R."/>
            <person name="Binder M."/>
            <person name="Bloem J."/>
            <person name="Labutti K."/>
            <person name="Salamov A."/>
            <person name="Andreopoulos B."/>
            <person name="Baker S."/>
            <person name="Barry K."/>
            <person name="Bills G."/>
            <person name="Bluhm B."/>
            <person name="Cannon C."/>
            <person name="Castanera R."/>
            <person name="Culley D."/>
            <person name="Daum C."/>
            <person name="Ezra D."/>
            <person name="Gonzalez J."/>
            <person name="Henrissat B."/>
            <person name="Kuo A."/>
            <person name="Liang C."/>
            <person name="Lipzen A."/>
            <person name="Lutzoni F."/>
            <person name="Magnuson J."/>
            <person name="Mondo S."/>
            <person name="Nolan M."/>
            <person name="Ohm R."/>
            <person name="Pangilinan J."/>
            <person name="Park H.-J."/>
            <person name="Ramirez L."/>
            <person name="Alfaro M."/>
            <person name="Sun H."/>
            <person name="Tritt A."/>
            <person name="Yoshinaga Y."/>
            <person name="Zwiers L.-H."/>
            <person name="Turgeon B."/>
            <person name="Goodwin S."/>
            <person name="Spatafora J."/>
            <person name="Crous P."/>
            <person name="Grigoriev I."/>
        </authorList>
    </citation>
    <scope>NUCLEOTIDE SEQUENCE</scope>
    <source>
        <strain evidence="3">CBS 279.74</strain>
    </source>
</reference>
<evidence type="ECO:0000256" key="1">
    <source>
        <dbReference type="SAM" id="MobiDB-lite"/>
    </source>
</evidence>
<dbReference type="AlphaFoldDB" id="A0A6G1JX90"/>
<feature type="transmembrane region" description="Helical" evidence="2">
    <location>
        <begin position="61"/>
        <end position="77"/>
    </location>
</feature>
<feature type="region of interest" description="Disordered" evidence="1">
    <location>
        <begin position="1"/>
        <end position="21"/>
    </location>
</feature>
<organism evidence="3 4">
    <name type="scientific">Pleomassaria siparia CBS 279.74</name>
    <dbReference type="NCBI Taxonomy" id="1314801"/>
    <lineage>
        <taxon>Eukaryota</taxon>
        <taxon>Fungi</taxon>
        <taxon>Dikarya</taxon>
        <taxon>Ascomycota</taxon>
        <taxon>Pezizomycotina</taxon>
        <taxon>Dothideomycetes</taxon>
        <taxon>Pleosporomycetidae</taxon>
        <taxon>Pleosporales</taxon>
        <taxon>Pleomassariaceae</taxon>
        <taxon>Pleomassaria</taxon>
    </lineage>
</organism>
<gene>
    <name evidence="3" type="ORF">K504DRAFT_97805</name>
</gene>
<dbReference type="EMBL" id="MU005779">
    <property type="protein sequence ID" value="KAF2705224.1"/>
    <property type="molecule type" value="Genomic_DNA"/>
</dbReference>
<evidence type="ECO:0000313" key="3">
    <source>
        <dbReference type="EMBL" id="KAF2705224.1"/>
    </source>
</evidence>
<proteinExistence type="predicted"/>
<dbReference type="Proteomes" id="UP000799428">
    <property type="component" value="Unassembled WGS sequence"/>
</dbReference>
<protein>
    <submittedName>
        <fullName evidence="3">Uncharacterized protein</fullName>
    </submittedName>
</protein>
<name>A0A6G1JX90_9PLEO</name>
<keyword evidence="2" id="KW-0472">Membrane</keyword>
<evidence type="ECO:0000256" key="2">
    <source>
        <dbReference type="SAM" id="Phobius"/>
    </source>
</evidence>
<accession>A0A6G1JX90</accession>